<keyword evidence="3" id="KW-1185">Reference proteome</keyword>
<dbReference type="RefSeq" id="WP_109691435.1">
    <property type="nucleotide sequence ID" value="NZ_QGGL01000038.1"/>
</dbReference>
<reference evidence="2 3" key="1">
    <citation type="submission" date="2018-05" db="EMBL/GenBank/DDBJ databases">
        <title>Genomic Encyclopedia of Type Strains, Phase IV (KMG-IV): sequencing the most valuable type-strain genomes for metagenomic binning, comparative biology and taxonomic classification.</title>
        <authorList>
            <person name="Goeker M."/>
        </authorList>
    </citation>
    <scope>NUCLEOTIDE SEQUENCE [LARGE SCALE GENOMIC DNA]</scope>
    <source>
        <strain evidence="2 3">DSM 18773</strain>
    </source>
</reference>
<evidence type="ECO:0000313" key="2">
    <source>
        <dbReference type="EMBL" id="PWK03954.1"/>
    </source>
</evidence>
<proteinExistence type="predicted"/>
<dbReference type="SUPFAM" id="SSF88697">
    <property type="entry name" value="PUA domain-like"/>
    <property type="match status" value="1"/>
</dbReference>
<dbReference type="InterPro" id="IPR015947">
    <property type="entry name" value="PUA-like_sf"/>
</dbReference>
<evidence type="ECO:0000313" key="3">
    <source>
        <dbReference type="Proteomes" id="UP000245634"/>
    </source>
</evidence>
<gene>
    <name evidence="2" type="ORF">C7459_13810</name>
</gene>
<sequence length="143" mass="16451">MIHELKLVQPYFDAVASGQKTVEMRWDDRGYQVDDTLVLREYDPATDSYSGRTLERQVTHILRGEEWGVMNGYCALSIKPVVKMGRFGPIILHQKEDGSLQLRDNLSRFWCACGAPAVHQIEEQANTIYEFLCIKHNAEYQEA</sequence>
<dbReference type="EMBL" id="QGGL01000038">
    <property type="protein sequence ID" value="PWK03954.1"/>
    <property type="molecule type" value="Genomic_DNA"/>
</dbReference>
<comment type="caution">
    <text evidence="2">The sequence shown here is derived from an EMBL/GenBank/DDBJ whole genome shotgun (WGS) entry which is preliminary data.</text>
</comment>
<name>A0A316DPD0_9BACL</name>
<organism evidence="2 3">
    <name type="scientific">Tumebacillus permanentifrigoris</name>
    <dbReference type="NCBI Taxonomy" id="378543"/>
    <lineage>
        <taxon>Bacteria</taxon>
        <taxon>Bacillati</taxon>
        <taxon>Bacillota</taxon>
        <taxon>Bacilli</taxon>
        <taxon>Bacillales</taxon>
        <taxon>Alicyclobacillaceae</taxon>
        <taxon>Tumebacillus</taxon>
    </lineage>
</organism>
<feature type="domain" description="DUF3850" evidence="1">
    <location>
        <begin position="2"/>
        <end position="78"/>
    </location>
</feature>
<evidence type="ECO:0000259" key="1">
    <source>
        <dbReference type="Pfam" id="PF12961"/>
    </source>
</evidence>
<dbReference type="Gene3D" id="2.30.130.30">
    <property type="entry name" value="Hypothetical protein"/>
    <property type="match status" value="1"/>
</dbReference>
<dbReference type="Pfam" id="PF12961">
    <property type="entry name" value="DUF3850"/>
    <property type="match status" value="1"/>
</dbReference>
<dbReference type="Proteomes" id="UP000245634">
    <property type="component" value="Unassembled WGS sequence"/>
</dbReference>
<dbReference type="InterPro" id="IPR039440">
    <property type="entry name" value="DUF3850"/>
</dbReference>
<dbReference type="AlphaFoldDB" id="A0A316DPD0"/>
<protein>
    <submittedName>
        <fullName evidence="2">Uncharacterized protein DUF3850</fullName>
    </submittedName>
</protein>
<accession>A0A316DPD0</accession>
<dbReference type="OrthoDB" id="2666969at2"/>